<evidence type="ECO:0000313" key="1">
    <source>
        <dbReference type="EMBL" id="SVE06651.1"/>
    </source>
</evidence>
<feature type="non-terminal residue" evidence="1">
    <location>
        <position position="198"/>
    </location>
</feature>
<dbReference type="AlphaFoldDB" id="A0A383AGC9"/>
<reference evidence="1" key="1">
    <citation type="submission" date="2018-05" db="EMBL/GenBank/DDBJ databases">
        <authorList>
            <person name="Lanie J.A."/>
            <person name="Ng W.-L."/>
            <person name="Kazmierczak K.M."/>
            <person name="Andrzejewski T.M."/>
            <person name="Davidsen T.M."/>
            <person name="Wayne K.J."/>
            <person name="Tettelin H."/>
            <person name="Glass J.I."/>
            <person name="Rusch D."/>
            <person name="Podicherti R."/>
            <person name="Tsui H.-C.T."/>
            <person name="Winkler M.E."/>
        </authorList>
    </citation>
    <scope>NUCLEOTIDE SEQUENCE</scope>
</reference>
<proteinExistence type="predicted"/>
<accession>A0A383AGC9</accession>
<organism evidence="1">
    <name type="scientific">marine metagenome</name>
    <dbReference type="NCBI Taxonomy" id="408172"/>
    <lineage>
        <taxon>unclassified sequences</taxon>
        <taxon>metagenomes</taxon>
        <taxon>ecological metagenomes</taxon>
    </lineage>
</organism>
<protein>
    <submittedName>
        <fullName evidence="1">Uncharacterized protein</fullName>
    </submittedName>
</protein>
<dbReference type="EMBL" id="UINC01191825">
    <property type="protein sequence ID" value="SVE06651.1"/>
    <property type="molecule type" value="Genomic_DNA"/>
</dbReference>
<sequence>MKLHLWSAVLVCAGVWVVSAESQSSGAMGSLRSSLPLVNDLPAGYRSVGMLGDHGEFYAAGTTRHRIDDGDAHHGLPATVAWAANPKDEPARTQGVHYQVEDGRITATGYMVRQADLVAGNSFYGLTLRELDVPAAHRLTIELLDGDTEESPSYLLLWHFLPAPDQVRPMLQSGELQLLANLPRMFEVVRNENHPADF</sequence>
<gene>
    <name evidence="1" type="ORF">METZ01_LOCUS459505</name>
</gene>
<name>A0A383AGC9_9ZZZZ</name>